<protein>
    <submittedName>
        <fullName evidence="2">Uncharacterized protein</fullName>
    </submittedName>
</protein>
<accession>A0A6B3NC45</accession>
<evidence type="ECO:0000313" key="2">
    <source>
        <dbReference type="EMBL" id="NER27624.1"/>
    </source>
</evidence>
<reference evidence="2" key="1">
    <citation type="submission" date="2019-11" db="EMBL/GenBank/DDBJ databases">
        <title>Genomic insights into an expanded diversity of filamentous marine cyanobacteria reveals the extraordinary biosynthetic potential of Moorea and Okeania.</title>
        <authorList>
            <person name="Ferreira Leao T."/>
            <person name="Wang M."/>
            <person name="Moss N."/>
            <person name="Da Silva R."/>
            <person name="Sanders J."/>
            <person name="Nurk S."/>
            <person name="Gurevich A."/>
            <person name="Humphrey G."/>
            <person name="Reher R."/>
            <person name="Zhu Q."/>
            <person name="Belda-Ferre P."/>
            <person name="Glukhov E."/>
            <person name="Rex R."/>
            <person name="Dorrestein P.C."/>
            <person name="Knight R."/>
            <person name="Pevzner P."/>
            <person name="Gerwick W.H."/>
            <person name="Gerwick L."/>
        </authorList>
    </citation>
    <scope>NUCLEOTIDE SEQUENCE</scope>
    <source>
        <strain evidence="2">SIO1C4</strain>
    </source>
</reference>
<feature type="compositionally biased region" description="Polar residues" evidence="1">
    <location>
        <begin position="1"/>
        <end position="11"/>
    </location>
</feature>
<organism evidence="2">
    <name type="scientific">Symploca sp. SIO1C4</name>
    <dbReference type="NCBI Taxonomy" id="2607765"/>
    <lineage>
        <taxon>Bacteria</taxon>
        <taxon>Bacillati</taxon>
        <taxon>Cyanobacteriota</taxon>
        <taxon>Cyanophyceae</taxon>
        <taxon>Coleofasciculales</taxon>
        <taxon>Coleofasciculaceae</taxon>
        <taxon>Symploca</taxon>
    </lineage>
</organism>
<feature type="region of interest" description="Disordered" evidence="1">
    <location>
        <begin position="130"/>
        <end position="179"/>
    </location>
</feature>
<dbReference type="AlphaFoldDB" id="A0A6B3NC45"/>
<name>A0A6B3NC45_9CYAN</name>
<comment type="caution">
    <text evidence="2">The sequence shown here is derived from an EMBL/GenBank/DDBJ whole genome shotgun (WGS) entry which is preliminary data.</text>
</comment>
<dbReference type="EMBL" id="JAAHFQ010000117">
    <property type="protein sequence ID" value="NER27624.1"/>
    <property type="molecule type" value="Genomic_DNA"/>
</dbReference>
<gene>
    <name evidence="2" type="ORF">F6J89_08310</name>
</gene>
<sequence>MAAVSKTTSHSSHQHRLREVLNSLPPKPKLPPRRSTLLETIFELRDSLNASREKGYTYADLAKLLAQEKIRIAPGTLKKYLALANSENSDHLLLSQKSNQEIKATEVQPNSFPTQTTDEPIKPLITQQSKRLSQQARPQVALRKNAEVSPTNTAFSQSSMTQIRSKTASDFVEIDEDEL</sequence>
<evidence type="ECO:0000256" key="1">
    <source>
        <dbReference type="SAM" id="MobiDB-lite"/>
    </source>
</evidence>
<proteinExistence type="predicted"/>
<feature type="region of interest" description="Disordered" evidence="1">
    <location>
        <begin position="1"/>
        <end position="33"/>
    </location>
</feature>
<feature type="compositionally biased region" description="Polar residues" evidence="1">
    <location>
        <begin position="148"/>
        <end position="168"/>
    </location>
</feature>